<dbReference type="SUPFAM" id="SSF48452">
    <property type="entry name" value="TPR-like"/>
    <property type="match status" value="1"/>
</dbReference>
<keyword evidence="1" id="KW-0677">Repeat</keyword>
<dbReference type="EMBL" id="MU157833">
    <property type="protein sequence ID" value="KAF9532005.1"/>
    <property type="molecule type" value="Genomic_DNA"/>
</dbReference>
<dbReference type="PANTHER" id="PTHR45831:SF2">
    <property type="entry name" value="LD24721P"/>
    <property type="match status" value="1"/>
</dbReference>
<evidence type="ECO:0000256" key="3">
    <source>
        <dbReference type="PROSITE-ProRule" id="PRU00339"/>
    </source>
</evidence>
<evidence type="ECO:0000313" key="4">
    <source>
        <dbReference type="EMBL" id="KAF9532005.1"/>
    </source>
</evidence>
<dbReference type="PANTHER" id="PTHR45831">
    <property type="entry name" value="LD24721P"/>
    <property type="match status" value="1"/>
</dbReference>
<accession>A0A9P6EMT3</accession>
<feature type="repeat" description="TPR" evidence="3">
    <location>
        <begin position="9"/>
        <end position="42"/>
    </location>
</feature>
<sequence>MSACTNQRAESLKAEGNALFQAGEWRPAYHKYSDAIKEDPKNAVYYANRSACSLSLKERRNLTPNTRRHGLGLPLLDASIEAWNEALKCLPQTGELSEADKRLKIQFEEGLAKVKKAEAAENDPQMRTLKSTDKVPWKCAEEHIEQLRADKVQSSASLNCLFSSGIHERSHDHERSPPETNERTDGLDWEARCESKERLFTPKSTDLQALVDMSNGLMRDNRVFHLDSNDWIQKYNTQVMFECQYFDAWKDAGPKTVIEEAPKKVQKEGWDKTRNALATTVRHVAKSWMMCGFLATATQKLTVAVEYHTRVMEVLKWGSQAWADISLLDRGCIFEQTFIRGAKRLHIMAIHEALASKSGCQYTVDDLKDMCTDLVANIHGNPPNPVDISQVDPGFYLSFWVYPHAEALAILGWCHTQHGLKATNAKDFVAAFTKAAELYDEACSIFPEDDEKVATFLAANLESYAFSNKPWVDMKGLFKRMHSSMVKMMRFWVHSQISAPRNRRLADMDEFFGQCVKLEKEGRITDSSIVKPIEIVSDSFFFPS</sequence>
<dbReference type="GO" id="GO:0072380">
    <property type="term" value="C:TRC complex"/>
    <property type="evidence" value="ECO:0007669"/>
    <property type="project" value="TreeGrafter"/>
</dbReference>
<dbReference type="AlphaFoldDB" id="A0A9P6EMT3"/>
<dbReference type="PROSITE" id="PS50005">
    <property type="entry name" value="TPR"/>
    <property type="match status" value="1"/>
</dbReference>
<dbReference type="GO" id="GO:0016020">
    <property type="term" value="C:membrane"/>
    <property type="evidence" value="ECO:0007669"/>
    <property type="project" value="TreeGrafter"/>
</dbReference>
<keyword evidence="5" id="KW-1185">Reference proteome</keyword>
<dbReference type="GO" id="GO:0006620">
    <property type="term" value="P:post-translational protein targeting to endoplasmic reticulum membrane"/>
    <property type="evidence" value="ECO:0007669"/>
    <property type="project" value="TreeGrafter"/>
</dbReference>
<evidence type="ECO:0000256" key="2">
    <source>
        <dbReference type="ARBA" id="ARBA00022803"/>
    </source>
</evidence>
<evidence type="ECO:0000256" key="1">
    <source>
        <dbReference type="ARBA" id="ARBA00022737"/>
    </source>
</evidence>
<comment type="caution">
    <text evidence="4">The sequence shown here is derived from an EMBL/GenBank/DDBJ whole genome shotgun (WGS) entry which is preliminary data.</text>
</comment>
<proteinExistence type="predicted"/>
<name>A0A9P6EMT3_9AGAR</name>
<dbReference type="Gene3D" id="1.25.40.10">
    <property type="entry name" value="Tetratricopeptide repeat domain"/>
    <property type="match status" value="1"/>
</dbReference>
<dbReference type="InterPro" id="IPR011990">
    <property type="entry name" value="TPR-like_helical_dom_sf"/>
</dbReference>
<protein>
    <submittedName>
        <fullName evidence="4">Uncharacterized protein</fullName>
    </submittedName>
</protein>
<dbReference type="Proteomes" id="UP000807306">
    <property type="component" value="Unassembled WGS sequence"/>
</dbReference>
<keyword evidence="2 3" id="KW-0802">TPR repeat</keyword>
<dbReference type="OrthoDB" id="2423701at2759"/>
<dbReference type="InterPro" id="IPR047150">
    <property type="entry name" value="SGT"/>
</dbReference>
<dbReference type="InterPro" id="IPR019734">
    <property type="entry name" value="TPR_rpt"/>
</dbReference>
<organism evidence="4 5">
    <name type="scientific">Crepidotus variabilis</name>
    <dbReference type="NCBI Taxonomy" id="179855"/>
    <lineage>
        <taxon>Eukaryota</taxon>
        <taxon>Fungi</taxon>
        <taxon>Dikarya</taxon>
        <taxon>Basidiomycota</taxon>
        <taxon>Agaricomycotina</taxon>
        <taxon>Agaricomycetes</taxon>
        <taxon>Agaricomycetidae</taxon>
        <taxon>Agaricales</taxon>
        <taxon>Agaricineae</taxon>
        <taxon>Crepidotaceae</taxon>
        <taxon>Crepidotus</taxon>
    </lineage>
</organism>
<evidence type="ECO:0000313" key="5">
    <source>
        <dbReference type="Proteomes" id="UP000807306"/>
    </source>
</evidence>
<dbReference type="GO" id="GO:0060090">
    <property type="term" value="F:molecular adaptor activity"/>
    <property type="evidence" value="ECO:0007669"/>
    <property type="project" value="TreeGrafter"/>
</dbReference>
<gene>
    <name evidence="4" type="ORF">CPB83DRAFT_760449</name>
</gene>
<reference evidence="4" key="1">
    <citation type="submission" date="2020-11" db="EMBL/GenBank/DDBJ databases">
        <authorList>
            <consortium name="DOE Joint Genome Institute"/>
            <person name="Ahrendt S."/>
            <person name="Riley R."/>
            <person name="Andreopoulos W."/>
            <person name="Labutti K."/>
            <person name="Pangilinan J."/>
            <person name="Ruiz-Duenas F.J."/>
            <person name="Barrasa J.M."/>
            <person name="Sanchez-Garcia M."/>
            <person name="Camarero S."/>
            <person name="Miyauchi S."/>
            <person name="Serrano A."/>
            <person name="Linde D."/>
            <person name="Babiker R."/>
            <person name="Drula E."/>
            <person name="Ayuso-Fernandez I."/>
            <person name="Pacheco R."/>
            <person name="Padilla G."/>
            <person name="Ferreira P."/>
            <person name="Barriuso J."/>
            <person name="Kellner H."/>
            <person name="Castanera R."/>
            <person name="Alfaro M."/>
            <person name="Ramirez L."/>
            <person name="Pisabarro A.G."/>
            <person name="Kuo A."/>
            <person name="Tritt A."/>
            <person name="Lipzen A."/>
            <person name="He G."/>
            <person name="Yan M."/>
            <person name="Ng V."/>
            <person name="Cullen D."/>
            <person name="Martin F."/>
            <person name="Rosso M.-N."/>
            <person name="Henrissat B."/>
            <person name="Hibbett D."/>
            <person name="Martinez A.T."/>
            <person name="Grigoriev I.V."/>
        </authorList>
    </citation>
    <scope>NUCLEOTIDE SEQUENCE</scope>
    <source>
        <strain evidence="4">CBS 506.95</strain>
    </source>
</reference>